<comment type="caution">
    <text evidence="12">The sequence shown here is derived from an EMBL/GenBank/DDBJ whole genome shotgun (WGS) entry which is preliminary data.</text>
</comment>
<dbReference type="GO" id="GO:0005634">
    <property type="term" value="C:nucleus"/>
    <property type="evidence" value="ECO:0007669"/>
    <property type="project" value="UniProtKB-SubCell"/>
</dbReference>
<keyword evidence="8" id="KW-0539">Nucleus</keyword>
<feature type="active site" description="Proton donor/acceptor" evidence="9">
    <location>
        <position position="528"/>
    </location>
</feature>
<dbReference type="Proteomes" id="UP000419144">
    <property type="component" value="Unassembled WGS sequence"/>
</dbReference>
<evidence type="ECO:0000256" key="2">
    <source>
        <dbReference type="ARBA" id="ARBA00010205"/>
    </source>
</evidence>
<dbReference type="GO" id="GO:0003690">
    <property type="term" value="F:double-stranded DNA binding"/>
    <property type="evidence" value="ECO:0007669"/>
    <property type="project" value="TreeGrafter"/>
</dbReference>
<dbReference type="AlphaFoldDB" id="A0A640KRB2"/>
<keyword evidence="6" id="KW-0269">Exonuclease</keyword>
<evidence type="ECO:0000256" key="1">
    <source>
        <dbReference type="ARBA" id="ARBA00004123"/>
    </source>
</evidence>
<evidence type="ECO:0000256" key="8">
    <source>
        <dbReference type="ARBA" id="ARBA00023242"/>
    </source>
</evidence>
<dbReference type="CDD" id="cd09123">
    <property type="entry name" value="PLDc_Tdp1_2"/>
    <property type="match status" value="1"/>
</dbReference>
<evidence type="ECO:0000256" key="5">
    <source>
        <dbReference type="ARBA" id="ARBA00022801"/>
    </source>
</evidence>
<comment type="similarity">
    <text evidence="2">Belongs to the tyrosyl-DNA phosphodiesterase family.</text>
</comment>
<dbReference type="GO" id="GO:0017005">
    <property type="term" value="F:3'-tyrosyl-DNA phosphodiesterase activity"/>
    <property type="evidence" value="ECO:0007669"/>
    <property type="project" value="TreeGrafter"/>
</dbReference>
<keyword evidence="3" id="KW-0540">Nuclease</keyword>
<dbReference type="VEuPathDB" id="TriTrypDB:LtaPh_3333000"/>
<evidence type="ECO:0000256" key="7">
    <source>
        <dbReference type="ARBA" id="ARBA00023204"/>
    </source>
</evidence>
<proteinExistence type="inferred from homology"/>
<evidence type="ECO:0000256" key="10">
    <source>
        <dbReference type="PIRSR" id="PIRSR610347-2"/>
    </source>
</evidence>
<evidence type="ECO:0000313" key="13">
    <source>
        <dbReference type="Proteomes" id="UP000419144"/>
    </source>
</evidence>
<keyword evidence="7" id="KW-0234">DNA repair</keyword>
<feature type="binding site" evidence="10">
    <location>
        <position position="530"/>
    </location>
    <ligand>
        <name>substrate</name>
    </ligand>
</feature>
<evidence type="ECO:0000313" key="12">
    <source>
        <dbReference type="EMBL" id="GET92062.1"/>
    </source>
</evidence>
<dbReference type="PANTHER" id="PTHR12415">
    <property type="entry name" value="TYROSYL-DNA PHOSPHODIESTERASE 1"/>
    <property type="match status" value="1"/>
</dbReference>
<evidence type="ECO:0000256" key="6">
    <source>
        <dbReference type="ARBA" id="ARBA00022839"/>
    </source>
</evidence>
<feature type="active site" description="Nucleophile" evidence="9">
    <location>
        <position position="207"/>
    </location>
</feature>
<comment type="subcellular location">
    <subcellularLocation>
        <location evidence="1">Nucleus</location>
    </subcellularLocation>
</comment>
<dbReference type="PROSITE" id="PS51257">
    <property type="entry name" value="PROKAR_LIPOPROTEIN"/>
    <property type="match status" value="1"/>
</dbReference>
<dbReference type="GO" id="GO:0006281">
    <property type="term" value="P:DNA repair"/>
    <property type="evidence" value="ECO:0007669"/>
    <property type="project" value="UniProtKB-KW"/>
</dbReference>
<dbReference type="GO" id="GO:0003697">
    <property type="term" value="F:single-stranded DNA binding"/>
    <property type="evidence" value="ECO:0007669"/>
    <property type="project" value="TreeGrafter"/>
</dbReference>
<dbReference type="GO" id="GO:0004527">
    <property type="term" value="F:exonuclease activity"/>
    <property type="evidence" value="ECO:0007669"/>
    <property type="project" value="UniProtKB-KW"/>
</dbReference>
<keyword evidence="5" id="KW-0378">Hydrolase</keyword>
<dbReference type="PANTHER" id="PTHR12415:SF0">
    <property type="entry name" value="TYROSYL-DNA PHOSPHODIESTERASE 1"/>
    <property type="match status" value="1"/>
</dbReference>
<dbReference type="CDD" id="cd09122">
    <property type="entry name" value="PLDc_Tdp1_1"/>
    <property type="match status" value="1"/>
</dbReference>
<feature type="binding site" evidence="10">
    <location>
        <position position="209"/>
    </location>
    <ligand>
        <name>substrate</name>
    </ligand>
</feature>
<dbReference type="OrthoDB" id="47785at2759"/>
<dbReference type="InterPro" id="IPR010347">
    <property type="entry name" value="Tdp1"/>
</dbReference>
<sequence>MYGSVCRQRSLRFPLLFTGAGAACNVELQTVLQILPHLHHIHTARRALMNGGGSARHAEAGFPFWVNEIDLFASATQRELTPSSSQLCLRDLFRCDVADPGECWQNILLSSYVTDPRWLLATVPELSAVTGKLVVLSGEKATATLRRTTSDPSSPYMVTSPLMNRVNPFVAALREHAQSTSTLHATRLHERLVVLEPPLPVAFGTHHTKMALCVNKRGLRVCIFTANLVEQDWCWKSQGIYMQDFPWKTSTTHCSKGCTAGVTIMQTALGSSSDGSNDSNPSVRGAEFVAHLRHYLRQCGLSLAAACTSPTDAASATGPLGIFDTDFLSHIDFSAAAVWLISSVPGTYAHGEVSPGYRVGLCRLAEVLRRSGLTMDRAPASVDLSWQYSSQGSLNPEFLNSLQAAMCGESDAAIESGVAPRGVRDVKVVYPTEKEVRNSWEGWRGGGSLPLRAQCCHEFVNARLHRWGTKEGVHTAKCAVLGRAKVVGSHVSREDAVDVDAVSSDGGEETMTPPPGHCAACRQFALPHIKSYAAVAPDRSCIRWFLLTSANLSQAAWGSLSRKVNKRGSRQQFVRSYELGVLYDYHSAIDPSSSSWFSVVAKSNIKLPTARNSCSMLYETPLGVDASGVCLYIPYNILYPTPYASTAALREHRHASGEGDQAVEGGTLDCSDVPWVFDMQHWGKDAYGLEVEEAFESTVSPTLSKWWPRTRATETAPPRSLGATCKRMREA</sequence>
<protein>
    <submittedName>
        <fullName evidence="12">Tyrosyl-DNA phosphodiesterase-like protein</fullName>
    </submittedName>
</protein>
<evidence type="ECO:0000256" key="4">
    <source>
        <dbReference type="ARBA" id="ARBA00022763"/>
    </source>
</evidence>
<dbReference type="SUPFAM" id="SSF56024">
    <property type="entry name" value="Phospholipase D/nuclease"/>
    <property type="match status" value="2"/>
</dbReference>
<keyword evidence="4" id="KW-0227">DNA damage</keyword>
<dbReference type="Gene3D" id="3.30.870.10">
    <property type="entry name" value="Endonuclease Chain A"/>
    <property type="match status" value="2"/>
</dbReference>
<organism evidence="12 13">
    <name type="scientific">Leishmania tarentolae</name>
    <name type="common">Sauroleishmania tarentolae</name>
    <dbReference type="NCBI Taxonomy" id="5689"/>
    <lineage>
        <taxon>Eukaryota</taxon>
        <taxon>Discoba</taxon>
        <taxon>Euglenozoa</taxon>
        <taxon>Kinetoplastea</taxon>
        <taxon>Metakinetoplastina</taxon>
        <taxon>Trypanosomatida</taxon>
        <taxon>Trypanosomatidae</taxon>
        <taxon>Leishmaniinae</taxon>
        <taxon>Leishmania</taxon>
        <taxon>lizard Leishmania</taxon>
    </lineage>
</organism>
<gene>
    <name evidence="12" type="ORF">LtaPh_3333000</name>
</gene>
<evidence type="ECO:0000256" key="3">
    <source>
        <dbReference type="ARBA" id="ARBA00022722"/>
    </source>
</evidence>
<feature type="site" description="Interaction with DNA" evidence="11">
    <location>
        <position position="553"/>
    </location>
</feature>
<evidence type="ECO:0000256" key="11">
    <source>
        <dbReference type="PIRSR" id="PIRSR610347-3"/>
    </source>
</evidence>
<accession>A0A640KRB2</accession>
<evidence type="ECO:0000256" key="9">
    <source>
        <dbReference type="PIRSR" id="PIRSR610347-1"/>
    </source>
</evidence>
<dbReference type="Pfam" id="PF06087">
    <property type="entry name" value="Tyr-DNA_phospho"/>
    <property type="match status" value="1"/>
</dbReference>
<reference evidence="12" key="1">
    <citation type="submission" date="2019-11" db="EMBL/GenBank/DDBJ databases">
        <title>Leishmania tarentolae CDS.</title>
        <authorList>
            <person name="Goto Y."/>
            <person name="Yamagishi J."/>
        </authorList>
    </citation>
    <scope>NUCLEOTIDE SEQUENCE [LARGE SCALE GENOMIC DNA]</scope>
    <source>
        <strain evidence="12">Parrot Tar II</strain>
    </source>
</reference>
<dbReference type="EMBL" id="BLBS01000053">
    <property type="protein sequence ID" value="GET92062.1"/>
    <property type="molecule type" value="Genomic_DNA"/>
</dbReference>
<name>A0A640KRB2_LEITA</name>
<keyword evidence="13" id="KW-1185">Reference proteome</keyword>